<proteinExistence type="predicted"/>
<protein>
    <submittedName>
        <fullName evidence="1">VP4</fullName>
    </submittedName>
</protein>
<accession>A0A482AC08</accession>
<evidence type="ECO:0000313" key="1">
    <source>
        <dbReference type="EMBL" id="QBL15254.1"/>
    </source>
</evidence>
<organism evidence="1">
    <name type="scientific">Bukakata virus</name>
    <dbReference type="NCBI Taxonomy" id="2547355"/>
    <lineage>
        <taxon>Viruses</taxon>
        <taxon>Riboviria</taxon>
        <taxon>Orthornavirae</taxon>
        <taxon>Duplornaviricota</taxon>
        <taxon>Resentoviricetes</taxon>
        <taxon>Reovirales</taxon>
        <taxon>Sedoreoviridae</taxon>
        <taxon>Orbivirus</taxon>
        <taxon>Orbivirus chobarense</taxon>
        <taxon>Chobar Gorge virus</taxon>
    </lineage>
</organism>
<name>A0A482AC08_9REOV</name>
<reference evidence="1" key="1">
    <citation type="journal article" date="2019" name="Viruses">
        <title>Discovery and Characterization of Bukakata orbivirus (Reoviridae:Orbivirus), a Novel Virus from a Ugandan Bat.</title>
        <authorList>
            <person name="Fagre A.C."/>
            <person name="Lee J.S."/>
            <person name="Kityo R.M."/>
            <person name="Bergren N.A."/>
            <person name="Mossel E.C."/>
            <person name="Nakayiki T."/>
            <person name="Nalikka B."/>
            <person name="Nyakarahuka L."/>
            <person name="Gilbert A.T."/>
            <person name="Peterhans J.K."/>
            <person name="Crabtree M.B."/>
            <person name="Towner J.S."/>
            <person name="Amman B.R."/>
            <person name="Sealy T.K."/>
            <person name="Schuh A.J."/>
            <person name="Nichol S.T."/>
            <person name="Lutwama J.J."/>
            <person name="Miller B.R."/>
            <person name="Kading R.C."/>
        </authorList>
    </citation>
    <scope>NUCLEOTIDE SEQUENCE</scope>
    <source>
        <strain evidence="1">UGA432</strain>
    </source>
</reference>
<dbReference type="EMBL" id="MK359218">
    <property type="protein sequence ID" value="QBL15254.1"/>
    <property type="molecule type" value="Genomic_RNA"/>
</dbReference>
<sequence length="586" mass="65833">MEFSLVFRHKDDSFSLYERCHSGDVVISTDGGGKLDAQHHWTQLPEVRPQWYKGETYDVAELAKDTKPRDTKCVRIHPSAVDLMIARLDDSMKQSPSTTAELIKADPLQVDIPLETDFDGAETWVCYACIKMGLRHFRCYAPLLYSKCSEDVHPPILIYNAIALRYLGLLSYDASQPTLVAKQVGSASLIYGNGKTKLLQAFKFSDQFKSAQTVRTSLIKFCADEQWEAYHSKNACAVVASFHRIMRCYSAIVAAAMLSSLSHSQLRAIRPKAQTGKKPMDYIQYVTKLDVKPPGIVGKTLCWQVIACVRSVFRCRPMGDEEETILERLYSGHELSIDDQVTLFPPAVSLKEIHDTRRPYTVADVRVYYQLQTLLSSLPGLNYYPAHVVQTTGMNETVTLMTWTVGQQSRNFPSQWSGTICNATNLSEFARGLDTRNSPFKTLVPLTVASDYLHIKRERSMMTTVVGSMCQGLYELITLVLPVKMPKKGVILICVAPMAIPFSSCDLALMERFPRLYDFAYARVLARMSIAAGTPTNVEYRLHGSIKARLVRDDLGCGVYLILQASDCTLETGEFFLKLSERSARH</sequence>